<organism evidence="1 2">
    <name type="scientific">Cordyceps javanica</name>
    <dbReference type="NCBI Taxonomy" id="43265"/>
    <lineage>
        <taxon>Eukaryota</taxon>
        <taxon>Fungi</taxon>
        <taxon>Dikarya</taxon>
        <taxon>Ascomycota</taxon>
        <taxon>Pezizomycotina</taxon>
        <taxon>Sordariomycetes</taxon>
        <taxon>Hypocreomycetidae</taxon>
        <taxon>Hypocreales</taxon>
        <taxon>Cordycipitaceae</taxon>
        <taxon>Cordyceps</taxon>
    </lineage>
</organism>
<accession>A0A545UZK7</accession>
<keyword evidence="2" id="KW-1185">Reference proteome</keyword>
<dbReference type="PROSITE" id="PS51257">
    <property type="entry name" value="PROKAR_LIPOPROTEIN"/>
    <property type="match status" value="1"/>
</dbReference>
<evidence type="ECO:0000313" key="2">
    <source>
        <dbReference type="Proteomes" id="UP000315783"/>
    </source>
</evidence>
<evidence type="ECO:0000313" key="1">
    <source>
        <dbReference type="EMBL" id="TQV94904.1"/>
    </source>
</evidence>
<protein>
    <submittedName>
        <fullName evidence="1">Uncharacterized protein</fullName>
    </submittedName>
</protein>
<dbReference type="AlphaFoldDB" id="A0A545UZK7"/>
<comment type="caution">
    <text evidence="1">The sequence shown here is derived from an EMBL/GenBank/DDBJ whole genome shotgun (WGS) entry which is preliminary data.</text>
</comment>
<gene>
    <name evidence="1" type="ORF">IF1G_05891</name>
</gene>
<sequence length="73" mass="8104">MRISALPIRVTSAQRGAVKSASALVVWLSSACREVDSFYLPVVNKWTRKTWFASFTLSAVLSLSQVRYVPSGR</sequence>
<reference evidence="1 2" key="1">
    <citation type="journal article" date="2019" name="Appl. Microbiol. Biotechnol.">
        <title>Genome sequence of Isaria javanica and comparative genome analysis insights into family S53 peptidase evolution in fungal entomopathogens.</title>
        <authorList>
            <person name="Lin R."/>
            <person name="Zhang X."/>
            <person name="Xin B."/>
            <person name="Zou M."/>
            <person name="Gao Y."/>
            <person name="Qin F."/>
            <person name="Hu Q."/>
            <person name="Xie B."/>
            <person name="Cheng X."/>
        </authorList>
    </citation>
    <scope>NUCLEOTIDE SEQUENCE [LARGE SCALE GENOMIC DNA]</scope>
    <source>
        <strain evidence="1 2">IJ1G</strain>
    </source>
</reference>
<dbReference type="EMBL" id="SPUK01000008">
    <property type="protein sequence ID" value="TQV94904.1"/>
    <property type="molecule type" value="Genomic_DNA"/>
</dbReference>
<proteinExistence type="predicted"/>
<dbReference type="Proteomes" id="UP000315783">
    <property type="component" value="Unassembled WGS sequence"/>
</dbReference>
<name>A0A545UZK7_9HYPO</name>